<keyword evidence="4" id="KW-0963">Cytoplasm</keyword>
<evidence type="ECO:0000313" key="18">
    <source>
        <dbReference type="EMBL" id="CAF1500678.1"/>
    </source>
</evidence>
<dbReference type="UniPathway" id="UPA00057">
    <property type="reaction ID" value="UER00099"/>
</dbReference>
<dbReference type="EMBL" id="CAJNON010002123">
    <property type="protein sequence ID" value="CAF1500678.1"/>
    <property type="molecule type" value="Genomic_DNA"/>
</dbReference>
<dbReference type="InterPro" id="IPR005919">
    <property type="entry name" value="Pmev_kin_anim"/>
</dbReference>
<keyword evidence="7" id="KW-0808">Transferase</keyword>
<dbReference type="GO" id="GO:0019287">
    <property type="term" value="P:isopentenyl diphosphate biosynthetic process, mevalonate pathway"/>
    <property type="evidence" value="ECO:0007669"/>
    <property type="project" value="UniProtKB-UniPathway"/>
</dbReference>
<accession>A0A815TB44</accession>
<comment type="caution">
    <text evidence="18">The sequence shown here is derived from an EMBL/GenBank/DDBJ whole genome shotgun (WGS) entry which is preliminary data.</text>
</comment>
<name>A0A815TB44_9BILA</name>
<dbReference type="AlphaFoldDB" id="A0A815TB44"/>
<dbReference type="GO" id="GO:0005829">
    <property type="term" value="C:cytosol"/>
    <property type="evidence" value="ECO:0007669"/>
    <property type="project" value="UniProtKB-SubCell"/>
</dbReference>
<dbReference type="Proteomes" id="UP000663891">
    <property type="component" value="Unassembled WGS sequence"/>
</dbReference>
<keyword evidence="5" id="KW-0444">Lipid biosynthesis</keyword>
<evidence type="ECO:0000256" key="9">
    <source>
        <dbReference type="ARBA" id="ARBA00022777"/>
    </source>
</evidence>
<evidence type="ECO:0000256" key="14">
    <source>
        <dbReference type="ARBA" id="ARBA00023098"/>
    </source>
</evidence>
<evidence type="ECO:0000256" key="4">
    <source>
        <dbReference type="ARBA" id="ARBA00022490"/>
    </source>
</evidence>
<evidence type="ECO:0000256" key="15">
    <source>
        <dbReference type="ARBA" id="ARBA00023166"/>
    </source>
</evidence>
<keyword evidence="9" id="KW-0418">Kinase</keyword>
<comment type="pathway">
    <text evidence="2">Isoprenoid biosynthesis; isopentenyl diphosphate biosynthesis via mevalonate pathway; isopentenyl diphosphate from (R)-mevalonate: step 2/3.</text>
</comment>
<dbReference type="GO" id="GO:0005524">
    <property type="term" value="F:ATP binding"/>
    <property type="evidence" value="ECO:0007669"/>
    <property type="project" value="UniProtKB-KW"/>
</dbReference>
<evidence type="ECO:0000256" key="13">
    <source>
        <dbReference type="ARBA" id="ARBA00023011"/>
    </source>
</evidence>
<dbReference type="GO" id="GO:0004631">
    <property type="term" value="F:phosphomevalonate kinase activity"/>
    <property type="evidence" value="ECO:0007669"/>
    <property type="project" value="UniProtKB-EC"/>
</dbReference>
<reference evidence="18" key="1">
    <citation type="submission" date="2021-02" db="EMBL/GenBank/DDBJ databases">
        <authorList>
            <person name="Nowell W R."/>
        </authorList>
    </citation>
    <scope>NUCLEOTIDE SEQUENCE</scope>
</reference>
<protein>
    <recommendedName>
        <fullName evidence="17">Phosphomevalonate kinase</fullName>
        <ecNumber evidence="3">2.7.4.2</ecNumber>
    </recommendedName>
</protein>
<evidence type="ECO:0000256" key="8">
    <source>
        <dbReference type="ARBA" id="ARBA00022741"/>
    </source>
</evidence>
<evidence type="ECO:0000256" key="3">
    <source>
        <dbReference type="ARBA" id="ARBA00012958"/>
    </source>
</evidence>
<evidence type="ECO:0000256" key="10">
    <source>
        <dbReference type="ARBA" id="ARBA00022778"/>
    </source>
</evidence>
<evidence type="ECO:0000256" key="7">
    <source>
        <dbReference type="ARBA" id="ARBA00022679"/>
    </source>
</evidence>
<dbReference type="InterPro" id="IPR027417">
    <property type="entry name" value="P-loop_NTPase"/>
</dbReference>
<dbReference type="SUPFAM" id="SSF52540">
    <property type="entry name" value="P-loop containing nucleoside triphosphate hydrolases"/>
    <property type="match status" value="2"/>
</dbReference>
<keyword evidence="8" id="KW-0547">Nucleotide-binding</keyword>
<sequence length="270" mass="31967">MSSSFDKSKYSHIKKIILLSGKRKCGKDYLGEKLAEKLHAVLLHLSEPLKLEYARLNQINGEQLLTSSSYKENYRKDMIKWGEDKRHEDSSIFCRLAIEQKDEICLTNPIWIVCDIRRYTDIEFFQKYFSNQLLLVRIEASTDTRNKRGWIFTSDIDDSESECQLIFCRLAIEQKDEICLTNPIWIVCDIRRYTDIEFFQKYFSNQLLLVRIEASIDTRKKRGWIFTSDIDDSESECQLDENVDWSFIFSNNDTDNFNEQINNLIKIINS</sequence>
<evidence type="ECO:0000256" key="2">
    <source>
        <dbReference type="ARBA" id="ARBA00005017"/>
    </source>
</evidence>
<keyword evidence="15" id="KW-1207">Sterol metabolism</keyword>
<evidence type="ECO:0000256" key="5">
    <source>
        <dbReference type="ARBA" id="ARBA00022516"/>
    </source>
</evidence>
<proteinExistence type="predicted"/>
<keyword evidence="13" id="KW-0756">Sterol biosynthesis</keyword>
<evidence type="ECO:0000256" key="1">
    <source>
        <dbReference type="ARBA" id="ARBA00004514"/>
    </source>
</evidence>
<dbReference type="GO" id="GO:0006695">
    <property type="term" value="P:cholesterol biosynthetic process"/>
    <property type="evidence" value="ECO:0007669"/>
    <property type="project" value="UniProtKB-KW"/>
</dbReference>
<keyword evidence="12" id="KW-0752">Steroid biosynthesis</keyword>
<evidence type="ECO:0000256" key="11">
    <source>
        <dbReference type="ARBA" id="ARBA00022840"/>
    </source>
</evidence>
<organism evidence="18 19">
    <name type="scientific">Adineta steineri</name>
    <dbReference type="NCBI Taxonomy" id="433720"/>
    <lineage>
        <taxon>Eukaryota</taxon>
        <taxon>Metazoa</taxon>
        <taxon>Spiralia</taxon>
        <taxon>Gnathifera</taxon>
        <taxon>Rotifera</taxon>
        <taxon>Eurotatoria</taxon>
        <taxon>Bdelloidea</taxon>
        <taxon>Adinetida</taxon>
        <taxon>Adinetidae</taxon>
        <taxon>Adineta</taxon>
    </lineage>
</organism>
<evidence type="ECO:0000256" key="17">
    <source>
        <dbReference type="ARBA" id="ARBA00034549"/>
    </source>
</evidence>
<keyword evidence="10" id="KW-0152">Cholesterol biosynthesis</keyword>
<keyword evidence="14" id="KW-0443">Lipid metabolism</keyword>
<dbReference type="EC" id="2.7.4.2" evidence="3"/>
<dbReference type="Gene3D" id="3.40.50.300">
    <property type="entry name" value="P-loop containing nucleotide triphosphate hydrolases"/>
    <property type="match status" value="2"/>
</dbReference>
<dbReference type="Pfam" id="PF04275">
    <property type="entry name" value="P-mevalo_kinase"/>
    <property type="match status" value="1"/>
</dbReference>
<evidence type="ECO:0000256" key="6">
    <source>
        <dbReference type="ARBA" id="ARBA00022548"/>
    </source>
</evidence>
<keyword evidence="16" id="KW-0753">Steroid metabolism</keyword>
<evidence type="ECO:0000256" key="12">
    <source>
        <dbReference type="ARBA" id="ARBA00022955"/>
    </source>
</evidence>
<gene>
    <name evidence="18" type="ORF">VCS650_LOCUS42225</name>
</gene>
<evidence type="ECO:0000256" key="16">
    <source>
        <dbReference type="ARBA" id="ARBA00023221"/>
    </source>
</evidence>
<dbReference type="OrthoDB" id="2401875at2759"/>
<keyword evidence="6" id="KW-0153">Cholesterol metabolism</keyword>
<keyword evidence="11" id="KW-0067">ATP-binding</keyword>
<dbReference type="PANTHER" id="PTHR13101">
    <property type="entry name" value="PHOSPHOMEVALONATE KINASE"/>
    <property type="match status" value="1"/>
</dbReference>
<dbReference type="PANTHER" id="PTHR13101:SF1">
    <property type="entry name" value="PHOSPHOMEVALONATE KINASE"/>
    <property type="match status" value="1"/>
</dbReference>
<evidence type="ECO:0000313" key="19">
    <source>
        <dbReference type="Proteomes" id="UP000663891"/>
    </source>
</evidence>
<comment type="subcellular location">
    <subcellularLocation>
        <location evidence="1">Cytoplasm</location>
        <location evidence="1">Cytosol</location>
    </subcellularLocation>
</comment>